<feature type="transmembrane region" description="Helical" evidence="8">
    <location>
        <begin position="164"/>
        <end position="185"/>
    </location>
</feature>
<feature type="transmembrane region" description="Helical" evidence="8">
    <location>
        <begin position="136"/>
        <end position="157"/>
    </location>
</feature>
<feature type="transmembrane region" description="Helical" evidence="8">
    <location>
        <begin position="482"/>
        <end position="504"/>
    </location>
</feature>
<feature type="compositionally biased region" description="Pro residues" evidence="9">
    <location>
        <begin position="7"/>
        <end position="16"/>
    </location>
</feature>
<evidence type="ECO:0000313" key="11">
    <source>
        <dbReference type="EMBL" id="AFJ69435.1"/>
    </source>
</evidence>
<dbReference type="Gene3D" id="1.10.3430.10">
    <property type="entry name" value="Ammonium transporter AmtB like domains"/>
    <property type="match status" value="1"/>
</dbReference>
<dbReference type="AlphaFoldDB" id="I2CRA2"/>
<keyword evidence="7 8" id="KW-0924">Ammonia transport</keyword>
<feature type="region of interest" description="Disordered" evidence="9">
    <location>
        <begin position="1"/>
        <end position="72"/>
    </location>
</feature>
<gene>
    <name evidence="11" type="ORF">NGATSA_3020700</name>
</gene>
<evidence type="ECO:0000256" key="1">
    <source>
        <dbReference type="ARBA" id="ARBA00004141"/>
    </source>
</evidence>
<dbReference type="NCBIfam" id="TIGR00836">
    <property type="entry name" value="amt"/>
    <property type="match status" value="1"/>
</dbReference>
<feature type="transmembrane region" description="Helical" evidence="8">
    <location>
        <begin position="288"/>
        <end position="311"/>
    </location>
</feature>
<dbReference type="InterPro" id="IPR029020">
    <property type="entry name" value="Ammonium/urea_transptr"/>
</dbReference>
<feature type="transmembrane region" description="Helical" evidence="8">
    <location>
        <begin position="323"/>
        <end position="344"/>
    </location>
</feature>
<feature type="transmembrane region" description="Helical" evidence="8">
    <location>
        <begin position="98"/>
        <end position="116"/>
    </location>
</feature>
<keyword evidence="4 8" id="KW-0812">Transmembrane</keyword>
<comment type="similarity">
    <text evidence="2 8">Belongs to the ammonia transporter channel (TC 1.A.11.2) family.</text>
</comment>
<organism evidence="11">
    <name type="scientific">Nannochloropsis gaditana (strain CCMP526)</name>
    <name type="common">Green microalga</name>
    <name type="synonym">Microchloropsis gaditana</name>
    <dbReference type="NCBI Taxonomy" id="1093141"/>
    <lineage>
        <taxon>Eukaryota</taxon>
        <taxon>Sar</taxon>
        <taxon>Stramenopiles</taxon>
        <taxon>Ochrophyta</taxon>
        <taxon>Eustigmatophyceae</taxon>
        <taxon>Eustigmatales</taxon>
        <taxon>Monodopsidaceae</taxon>
        <taxon>Nannochloropsis</taxon>
    </lineage>
</organism>
<feature type="domain" description="Ammonium transporter AmtB-like" evidence="10">
    <location>
        <begin position="135"/>
        <end position="532"/>
    </location>
</feature>
<reference evidence="11" key="1">
    <citation type="journal article" date="2012" name="Bioengineered">
        <title>Additional insights into the genome of the oleaginous model alga Nannochloropsis gaditana.</title>
        <authorList>
            <person name="Jinkerson R.E."/>
            <person name="Radakovits R."/>
            <person name="Posewitz M.C."/>
        </authorList>
    </citation>
    <scope>NUCLEOTIDE SEQUENCE</scope>
    <source>
        <strain evidence="11">CCMP526</strain>
    </source>
</reference>
<evidence type="ECO:0000256" key="7">
    <source>
        <dbReference type="ARBA" id="ARBA00023177"/>
    </source>
</evidence>
<evidence type="ECO:0000256" key="2">
    <source>
        <dbReference type="ARBA" id="ARBA00005887"/>
    </source>
</evidence>
<feature type="compositionally biased region" description="Low complexity" evidence="9">
    <location>
        <begin position="33"/>
        <end position="49"/>
    </location>
</feature>
<feature type="transmembrane region" description="Helical" evidence="8">
    <location>
        <begin position="225"/>
        <end position="247"/>
    </location>
</feature>
<evidence type="ECO:0000256" key="3">
    <source>
        <dbReference type="ARBA" id="ARBA00022448"/>
    </source>
</evidence>
<evidence type="ECO:0000259" key="10">
    <source>
        <dbReference type="Pfam" id="PF00909"/>
    </source>
</evidence>
<dbReference type="GO" id="GO:0008519">
    <property type="term" value="F:ammonium channel activity"/>
    <property type="evidence" value="ECO:0007669"/>
    <property type="project" value="InterPro"/>
</dbReference>
<keyword evidence="5 8" id="KW-1133">Transmembrane helix</keyword>
<feature type="transmembrane region" description="Helical" evidence="8">
    <location>
        <begin position="356"/>
        <end position="377"/>
    </location>
</feature>
<evidence type="ECO:0000256" key="5">
    <source>
        <dbReference type="ARBA" id="ARBA00022989"/>
    </source>
</evidence>
<sequence>MSSQLPRPTPPPPPPSGSAAPAPFSIQQAHAVSQNSSNHPSDTSSPSASIHRTNGGMNKGPSPPTTLPTKPSGVKSILTAAQVKMQQAYTDMDGEGRVSVIGVLVLSALSIGTVVMGPSPENLDVNPDIDSGDTAWMLTCTALVLLMTPGLAFFYGGMVDKKNILYTMFQSISAIAMVTCLWTFVGFSLAYGETVGHVIGNPSTFFLYRGVGAQPLKNFGDTIPLGLFSLFELKFAIITPPIISGAFTERISYLPYMCFVVLFSIFVYCPIVHAVWHPEGFLRQWGVLDFAGGLAVETASGYAALAGSIVFNMTGGGHELKNNAPHIPFIILGMSLLWFGWFGFNSGSAFQANGLAMQSFLNTNCAASAAMLTWLLVDKIRGLKPSVTSACVGAVVGLVTITPACGYVNTGGAFVVGVVGGLLCNICCQAIKDSRHVDDQLDVFPAHGLGGTIGVIMTGMLADKNINGDGAWGLFYGGVELFLKNTAAAVGVAVYTFVVSYLIFRFLGSVMDLHIHPEVRRLGLDASFHGESVVRQNRGTFERSLHGVPEYSKHGSEDNCDEDF</sequence>
<evidence type="ECO:0000256" key="6">
    <source>
        <dbReference type="ARBA" id="ARBA00023136"/>
    </source>
</evidence>
<feature type="transmembrane region" description="Helical" evidence="8">
    <location>
        <begin position="254"/>
        <end position="276"/>
    </location>
</feature>
<feature type="transmembrane region" description="Helical" evidence="8">
    <location>
        <begin position="413"/>
        <end position="431"/>
    </location>
</feature>
<evidence type="ECO:0000256" key="4">
    <source>
        <dbReference type="ARBA" id="ARBA00022692"/>
    </source>
</evidence>
<name>I2CRA2_NANGC</name>
<protein>
    <recommendedName>
        <fullName evidence="8">Ammonium transporter</fullName>
    </recommendedName>
</protein>
<evidence type="ECO:0000256" key="8">
    <source>
        <dbReference type="RuleBase" id="RU362002"/>
    </source>
</evidence>
<evidence type="ECO:0000256" key="9">
    <source>
        <dbReference type="SAM" id="MobiDB-lite"/>
    </source>
</evidence>
<proteinExistence type="evidence at transcript level"/>
<dbReference type="InterPro" id="IPR024041">
    <property type="entry name" value="NH4_transpt_AmtB-like_dom"/>
</dbReference>
<dbReference type="SUPFAM" id="SSF111352">
    <property type="entry name" value="Ammonium transporter"/>
    <property type="match status" value="1"/>
</dbReference>
<dbReference type="EMBL" id="JU980372">
    <property type="protein sequence ID" value="AFJ69435.1"/>
    <property type="molecule type" value="mRNA"/>
</dbReference>
<dbReference type="InterPro" id="IPR001905">
    <property type="entry name" value="Ammonium_transpt"/>
</dbReference>
<comment type="subcellular location">
    <subcellularLocation>
        <location evidence="8">Cell membrane</location>
        <topology evidence="8">Multi-pass membrane protein</topology>
    </subcellularLocation>
    <subcellularLocation>
        <location evidence="1">Membrane</location>
        <topology evidence="1">Multi-pass membrane protein</topology>
    </subcellularLocation>
</comment>
<dbReference type="GO" id="GO:0005886">
    <property type="term" value="C:plasma membrane"/>
    <property type="evidence" value="ECO:0007669"/>
    <property type="project" value="UniProtKB-SubCell"/>
</dbReference>
<dbReference type="PANTHER" id="PTHR43029:SF10">
    <property type="entry name" value="AMMONIUM TRANSPORTER MEP2"/>
    <property type="match status" value="1"/>
</dbReference>
<dbReference type="PANTHER" id="PTHR43029">
    <property type="entry name" value="AMMONIUM TRANSPORTER MEP2"/>
    <property type="match status" value="1"/>
</dbReference>
<feature type="transmembrane region" description="Helical" evidence="8">
    <location>
        <begin position="443"/>
        <end position="462"/>
    </location>
</feature>
<keyword evidence="3 8" id="KW-0813">Transport</keyword>
<dbReference type="Pfam" id="PF00909">
    <property type="entry name" value="Ammonium_transp"/>
    <property type="match status" value="1"/>
</dbReference>
<accession>I2CRA2</accession>
<feature type="transmembrane region" description="Helical" evidence="8">
    <location>
        <begin position="389"/>
        <end position="407"/>
    </location>
</feature>
<reference evidence="11" key="2">
    <citation type="journal article" date="2012" name="Nat. Commun.">
        <title>Draft genome sequence and genetic transformation of the oleaginous alga Nannochloropis gaditana.</title>
        <authorList>
            <person name="Radakovits R."/>
            <person name="Jinkerson R.E."/>
            <person name="Fuerstenberg S.I."/>
            <person name="Tae H."/>
            <person name="Settlage R.E."/>
            <person name="Boore J.L."/>
            <person name="Posewitz M.C."/>
        </authorList>
    </citation>
    <scope>NUCLEOTIDE SEQUENCE</scope>
    <source>
        <strain evidence="11">CCMP526</strain>
    </source>
</reference>
<keyword evidence="6 8" id="KW-0472">Membrane</keyword>